<dbReference type="SUPFAM" id="SSF56601">
    <property type="entry name" value="beta-lactamase/transpeptidase-like"/>
    <property type="match status" value="1"/>
</dbReference>
<name>A0A1V3KFG8_9PAST</name>
<reference evidence="4" key="1">
    <citation type="submission" date="2016-10" db="EMBL/GenBank/DDBJ databases">
        <title>Rodentibacter gen. nov. and new species.</title>
        <authorList>
            <person name="Christensen H."/>
        </authorList>
    </citation>
    <scope>NUCLEOTIDE SEQUENCE [LARGE SCALE GENOMIC DNA]</scope>
    <source>
        <strain evidence="4">Ppn152</strain>
    </source>
</reference>
<dbReference type="GO" id="GO:0004185">
    <property type="term" value="F:serine-type carboxypeptidase activity"/>
    <property type="evidence" value="ECO:0007669"/>
    <property type="project" value="InterPro"/>
</dbReference>
<dbReference type="AlphaFoldDB" id="A0A1V3KFG8"/>
<dbReference type="PANTHER" id="PTHR30023:SF0">
    <property type="entry name" value="PENICILLIN-SENSITIVE CARBOXYPEPTIDASE A"/>
    <property type="match status" value="1"/>
</dbReference>
<proteinExistence type="inferred from homology"/>
<dbReference type="NCBIfam" id="NF008322">
    <property type="entry name" value="PRK11113.1"/>
    <property type="match status" value="1"/>
</dbReference>
<keyword evidence="2" id="KW-0378">Hydrolase</keyword>
<dbReference type="PANTHER" id="PTHR30023">
    <property type="entry name" value="D-ALANYL-D-ALANINE CARBOXYPEPTIDASE"/>
    <property type="match status" value="1"/>
</dbReference>
<dbReference type="InterPro" id="IPR000667">
    <property type="entry name" value="Peptidase_S13"/>
</dbReference>
<keyword evidence="3" id="KW-0645">Protease</keyword>
<protein>
    <submittedName>
        <fullName evidence="3">Serine-type D-Ala-D-Ala carboxypeptidase</fullName>
    </submittedName>
</protein>
<sequence length="479" mass="52630">MEKISSISTALKAMFFTLGFSLPSYAKIDLPSITEYLPEGASTGIIAKNLNQDQIIADYHSTTFMLPASTQKVFTAVAAKLVLGDDFKFDTALLTNGKIQNGRLEGNLIVRFTGDPDLTSGQLYSLLAELKKQGINKINGDLILDTSVFSSHDRGLGWIWNDLTMCFNSPPSAANIDNNCFYAELDANQAPGETVKINVPAQFPIQVFGQVYVADSRESPYCQLDVVVHDNNRYQVKGCLARQTKPFGLSFAVQDPDAYAAAIIQRQLKRLGIEFNGKVLQPQKPQQGQLLAQHLSKPLPDLLKKMMKKSDNQIADSLFRAIAYHYYKRPASFQLGTLAVKSVLQKQGIKFGNSILADGSGLSRHNLVAPKTMLSVLEYIAKNEDKLHLMETFPIAGVDGTISGRGGLINPPLVKNVIAKTGSLKGVYNLAGFMTNARGEKIAFVQFINGYSTGELENKTKRAPLVQFESGLYNQLYKE</sequence>
<evidence type="ECO:0000256" key="1">
    <source>
        <dbReference type="ARBA" id="ARBA00006096"/>
    </source>
</evidence>
<evidence type="ECO:0000313" key="3">
    <source>
        <dbReference type="EMBL" id="OOF76080.1"/>
    </source>
</evidence>
<gene>
    <name evidence="3" type="ORF">BKG96_10135</name>
</gene>
<dbReference type="Proteomes" id="UP000189114">
    <property type="component" value="Unassembled WGS sequence"/>
</dbReference>
<evidence type="ECO:0000313" key="4">
    <source>
        <dbReference type="Proteomes" id="UP000189114"/>
    </source>
</evidence>
<dbReference type="Gene3D" id="3.50.80.20">
    <property type="entry name" value="D-Ala-D-Ala carboxypeptidase C, peptidase S13"/>
    <property type="match status" value="1"/>
</dbReference>
<dbReference type="GO" id="GO:0000270">
    <property type="term" value="P:peptidoglycan metabolic process"/>
    <property type="evidence" value="ECO:0007669"/>
    <property type="project" value="TreeGrafter"/>
</dbReference>
<dbReference type="InterPro" id="IPR012338">
    <property type="entry name" value="Beta-lactam/transpept-like"/>
</dbReference>
<comment type="similarity">
    <text evidence="1">Belongs to the peptidase S13 family.</text>
</comment>
<dbReference type="Gene3D" id="3.40.710.10">
    <property type="entry name" value="DD-peptidase/beta-lactamase superfamily"/>
    <property type="match status" value="2"/>
</dbReference>
<dbReference type="GO" id="GO:0006508">
    <property type="term" value="P:proteolysis"/>
    <property type="evidence" value="ECO:0007669"/>
    <property type="project" value="InterPro"/>
</dbReference>
<dbReference type="EMBL" id="MLAE01000081">
    <property type="protein sequence ID" value="OOF76080.1"/>
    <property type="molecule type" value="Genomic_DNA"/>
</dbReference>
<accession>A0A1V3KFG8</accession>
<evidence type="ECO:0000256" key="2">
    <source>
        <dbReference type="ARBA" id="ARBA00022801"/>
    </source>
</evidence>
<dbReference type="RefSeq" id="WP_077587350.1">
    <property type="nucleotide sequence ID" value="NZ_MLAE01000081.1"/>
</dbReference>
<organism evidence="3 4">
    <name type="scientific">Rodentibacter caecimuris</name>
    <dbReference type="NCBI Taxonomy" id="1796644"/>
    <lineage>
        <taxon>Bacteria</taxon>
        <taxon>Pseudomonadati</taxon>
        <taxon>Pseudomonadota</taxon>
        <taxon>Gammaproteobacteria</taxon>
        <taxon>Pasteurellales</taxon>
        <taxon>Pasteurellaceae</taxon>
        <taxon>Rodentibacter</taxon>
    </lineage>
</organism>
<comment type="caution">
    <text evidence="3">The sequence shown here is derived from an EMBL/GenBank/DDBJ whole genome shotgun (WGS) entry which is preliminary data.</text>
</comment>
<dbReference type="NCBIfam" id="TIGR00666">
    <property type="entry name" value="PBP4"/>
    <property type="match status" value="1"/>
</dbReference>
<dbReference type="Pfam" id="PF02113">
    <property type="entry name" value="Peptidase_S13"/>
    <property type="match status" value="1"/>
</dbReference>
<keyword evidence="3" id="KW-0121">Carboxypeptidase</keyword>
<dbReference type="PRINTS" id="PR00922">
    <property type="entry name" value="DADACBPTASE3"/>
</dbReference>